<keyword evidence="3" id="KW-1185">Reference proteome</keyword>
<dbReference type="Proteomes" id="UP001501455">
    <property type="component" value="Unassembled WGS sequence"/>
</dbReference>
<evidence type="ECO:0000313" key="3">
    <source>
        <dbReference type="Proteomes" id="UP001501455"/>
    </source>
</evidence>
<name>A0ABP6UC16_9ACTN</name>
<protein>
    <recommendedName>
        <fullName evidence="4">Lipoprotein</fullName>
    </recommendedName>
</protein>
<evidence type="ECO:0000256" key="1">
    <source>
        <dbReference type="SAM" id="MobiDB-lite"/>
    </source>
</evidence>
<comment type="caution">
    <text evidence="2">The sequence shown here is derived from an EMBL/GenBank/DDBJ whole genome shotgun (WGS) entry which is preliminary data.</text>
</comment>
<feature type="region of interest" description="Disordered" evidence="1">
    <location>
        <begin position="195"/>
        <end position="214"/>
    </location>
</feature>
<evidence type="ECO:0000313" key="2">
    <source>
        <dbReference type="EMBL" id="GAA3504735.1"/>
    </source>
</evidence>
<gene>
    <name evidence="2" type="ORF">GCM10019016_118480</name>
</gene>
<organism evidence="2 3">
    <name type="scientific">Streptomyces prasinosporus</name>
    <dbReference type="NCBI Taxonomy" id="68256"/>
    <lineage>
        <taxon>Bacteria</taxon>
        <taxon>Bacillati</taxon>
        <taxon>Actinomycetota</taxon>
        <taxon>Actinomycetes</taxon>
        <taxon>Kitasatosporales</taxon>
        <taxon>Streptomycetaceae</taxon>
        <taxon>Streptomyces</taxon>
        <taxon>Streptomyces albogriseolus group</taxon>
    </lineage>
</organism>
<proteinExistence type="predicted"/>
<feature type="region of interest" description="Disordered" evidence="1">
    <location>
        <begin position="56"/>
        <end position="93"/>
    </location>
</feature>
<sequence length="385" mass="40828">MTAPHRPAPVPLFLCSSVPPLSRLRVLEYSTVSRPRRIAPVALLIVSALTLVGCGSDGEAPEPPAAADTATERQTPEPDDDPPAGASTSTEDDTSLVDFLRSAHVDDALVNRLGEVGDVNGYGLGEGVATSLEDRRRLAVAQVDTCRDVAVGHRTWEGIRASDVSAGATEEQASAMADFLREEFCPDVAPYKEAPLPKQSLGGPEEDAQGGRGLASPVSWWDTRYRRVSWSEECAAQTGQPLGDPVAYRLSDDAVVCATVPPAEQWKKHLINVDVVFAEPVGEERARNAALALLPIDAVAEDESEGTNPDWSYLEGGCLNVNIQSQQLEDVVAALEKDAEPWAHAVYYSDGATADGAVGPYTGKVKQVSLSTGRNEPTGSGDLAC</sequence>
<accession>A0ABP6UC16</accession>
<evidence type="ECO:0008006" key="4">
    <source>
        <dbReference type="Google" id="ProtNLM"/>
    </source>
</evidence>
<dbReference type="EMBL" id="BAAAXF010000082">
    <property type="protein sequence ID" value="GAA3504735.1"/>
    <property type="molecule type" value="Genomic_DNA"/>
</dbReference>
<reference evidence="3" key="1">
    <citation type="journal article" date="2019" name="Int. J. Syst. Evol. Microbiol.">
        <title>The Global Catalogue of Microorganisms (GCM) 10K type strain sequencing project: providing services to taxonomists for standard genome sequencing and annotation.</title>
        <authorList>
            <consortium name="The Broad Institute Genomics Platform"/>
            <consortium name="The Broad Institute Genome Sequencing Center for Infectious Disease"/>
            <person name="Wu L."/>
            <person name="Ma J."/>
        </authorList>
    </citation>
    <scope>NUCLEOTIDE SEQUENCE [LARGE SCALE GENOMIC DNA]</scope>
    <source>
        <strain evidence="3">JCM 4816</strain>
    </source>
</reference>